<keyword evidence="1" id="KW-0732">Signal</keyword>
<protein>
    <recommendedName>
        <fullName evidence="2">Aminotransferase-like plant mobile domain-containing protein</fullName>
    </recommendedName>
</protein>
<accession>A0A8S0PRQ9</accession>
<dbReference type="InterPro" id="IPR019557">
    <property type="entry name" value="AminoTfrase-like_pln_mobile"/>
</dbReference>
<keyword evidence="4" id="KW-1185">Reference proteome</keyword>
<sequence length="153" mass="16800">MNKAALLIAVSLAKGTKLALAPAILSDIYRILSTLKGALVTYVICKTRQGKMKAVEAKVTTPFQLMQAWVWERFPTIDSTTNFIGFGGPTLAQWHIIKVVGTKIRKYYLHKMALKKILSGTLTRDLPCPVMGENGSSKIAWSNYTDANGDAIL</sequence>
<feature type="chain" id="PRO_5035779691" description="Aminotransferase-like plant mobile domain-containing protein" evidence="1">
    <location>
        <begin position="22"/>
        <end position="153"/>
    </location>
</feature>
<dbReference type="Proteomes" id="UP000594638">
    <property type="component" value="Unassembled WGS sequence"/>
</dbReference>
<proteinExistence type="predicted"/>
<evidence type="ECO:0000313" key="4">
    <source>
        <dbReference type="Proteomes" id="UP000594638"/>
    </source>
</evidence>
<reference evidence="3 4" key="1">
    <citation type="submission" date="2019-12" db="EMBL/GenBank/DDBJ databases">
        <authorList>
            <person name="Alioto T."/>
            <person name="Alioto T."/>
            <person name="Gomez Garrido J."/>
        </authorList>
    </citation>
    <scope>NUCLEOTIDE SEQUENCE [LARGE SCALE GENOMIC DNA]</scope>
</reference>
<feature type="signal peptide" evidence="1">
    <location>
        <begin position="1"/>
        <end position="21"/>
    </location>
</feature>
<dbReference type="EMBL" id="CACTIH010000215">
    <property type="protein sequence ID" value="CAA2957287.1"/>
    <property type="molecule type" value="Genomic_DNA"/>
</dbReference>
<dbReference type="OrthoDB" id="1572276at2759"/>
<evidence type="ECO:0000256" key="1">
    <source>
        <dbReference type="SAM" id="SignalP"/>
    </source>
</evidence>
<organism evidence="3 4">
    <name type="scientific">Olea europaea subsp. europaea</name>
    <dbReference type="NCBI Taxonomy" id="158383"/>
    <lineage>
        <taxon>Eukaryota</taxon>
        <taxon>Viridiplantae</taxon>
        <taxon>Streptophyta</taxon>
        <taxon>Embryophyta</taxon>
        <taxon>Tracheophyta</taxon>
        <taxon>Spermatophyta</taxon>
        <taxon>Magnoliopsida</taxon>
        <taxon>eudicotyledons</taxon>
        <taxon>Gunneridae</taxon>
        <taxon>Pentapetalae</taxon>
        <taxon>asterids</taxon>
        <taxon>lamiids</taxon>
        <taxon>Lamiales</taxon>
        <taxon>Oleaceae</taxon>
        <taxon>Oleeae</taxon>
        <taxon>Olea</taxon>
    </lineage>
</organism>
<evidence type="ECO:0000313" key="3">
    <source>
        <dbReference type="EMBL" id="CAA2957287.1"/>
    </source>
</evidence>
<dbReference type="Gramene" id="OE9A096609T1">
    <property type="protein sequence ID" value="OE9A096609C1"/>
    <property type="gene ID" value="OE9A096609"/>
</dbReference>
<feature type="domain" description="Aminotransferase-like plant mobile" evidence="2">
    <location>
        <begin position="2"/>
        <end position="109"/>
    </location>
</feature>
<evidence type="ECO:0000259" key="2">
    <source>
        <dbReference type="Pfam" id="PF10536"/>
    </source>
</evidence>
<dbReference type="AlphaFoldDB" id="A0A8S0PRQ9"/>
<comment type="caution">
    <text evidence="3">The sequence shown here is derived from an EMBL/GenBank/DDBJ whole genome shotgun (WGS) entry which is preliminary data.</text>
</comment>
<dbReference type="Pfam" id="PF10536">
    <property type="entry name" value="PMD"/>
    <property type="match status" value="1"/>
</dbReference>
<name>A0A8S0PRQ9_OLEEU</name>
<gene>
    <name evidence="3" type="ORF">OLEA9_A096609</name>
</gene>